<evidence type="ECO:0000256" key="3">
    <source>
        <dbReference type="RuleBase" id="RU000363"/>
    </source>
</evidence>
<dbReference type="AlphaFoldDB" id="A0AAJ4RCC4"/>
<dbReference type="EMBL" id="RJVK01000002">
    <property type="protein sequence ID" value="ROR39970.1"/>
    <property type="molecule type" value="Genomic_DNA"/>
</dbReference>
<name>A0AAJ4RCC4_9BACT</name>
<dbReference type="GO" id="GO:0016491">
    <property type="term" value="F:oxidoreductase activity"/>
    <property type="evidence" value="ECO:0007669"/>
    <property type="project" value="UniProtKB-KW"/>
</dbReference>
<accession>A0AAJ4RCC4</accession>
<organism evidence="5 6">
    <name type="scientific">Caminibacter pacificus</name>
    <dbReference type="NCBI Taxonomy" id="1424653"/>
    <lineage>
        <taxon>Bacteria</taxon>
        <taxon>Pseudomonadati</taxon>
        <taxon>Campylobacterota</taxon>
        <taxon>Epsilonproteobacteria</taxon>
        <taxon>Nautiliales</taxon>
        <taxon>Nautiliaceae</taxon>
        <taxon>Caminibacter</taxon>
    </lineage>
</organism>
<evidence type="ECO:0000256" key="1">
    <source>
        <dbReference type="ARBA" id="ARBA00006484"/>
    </source>
</evidence>
<evidence type="ECO:0000313" key="5">
    <source>
        <dbReference type="EMBL" id="ROR39970.1"/>
    </source>
</evidence>
<evidence type="ECO:0000256" key="2">
    <source>
        <dbReference type="ARBA" id="ARBA00023002"/>
    </source>
</evidence>
<reference evidence="5 6" key="2">
    <citation type="submission" date="2018-11" db="EMBL/GenBank/DDBJ databases">
        <title>Genomic Encyclopedia of Type Strains, Phase IV (KMG-IV): sequencing the most valuable type-strain genomes for metagenomic binning, comparative biology and taxonomic classification.</title>
        <authorList>
            <person name="Goeker M."/>
        </authorList>
    </citation>
    <scope>NUCLEOTIDE SEQUENCE [LARGE SCALE GENOMIC DNA]</scope>
    <source>
        <strain evidence="5 6">DSM 27783</strain>
    </source>
</reference>
<dbReference type="RefSeq" id="WP_123352355.1">
    <property type="nucleotide sequence ID" value="NZ_CP027432.2"/>
</dbReference>
<reference evidence="7" key="1">
    <citation type="submission" date="2018-03" db="EMBL/GenBank/DDBJ databases">
        <title>A comparative analysis of the Nautiliaceae.</title>
        <authorList>
            <person name="Grosche A."/>
            <person name="Smedile F."/>
            <person name="Vetriani C."/>
        </authorList>
    </citation>
    <scope>NUCLEOTIDE SEQUENCE [LARGE SCALE GENOMIC DNA]</scope>
    <source>
        <strain evidence="7">TB6</strain>
    </source>
</reference>
<gene>
    <name evidence="4" type="ORF">C6V80_02390</name>
    <name evidence="5" type="ORF">EDC58_0950</name>
</gene>
<keyword evidence="2" id="KW-0560">Oxidoreductase</keyword>
<dbReference type="PANTHER" id="PTHR42901">
    <property type="entry name" value="ALCOHOL DEHYDROGENASE"/>
    <property type="match status" value="1"/>
</dbReference>
<protein>
    <submittedName>
        <fullName evidence="4">SDR family NAD(P)-dependent oxidoreductase</fullName>
    </submittedName>
    <submittedName>
        <fullName evidence="5">Short-subunit dehydrogenase</fullName>
    </submittedName>
</protein>
<dbReference type="Gene3D" id="3.40.50.720">
    <property type="entry name" value="NAD(P)-binding Rossmann-like Domain"/>
    <property type="match status" value="1"/>
</dbReference>
<keyword evidence="7" id="KW-1185">Reference proteome</keyword>
<evidence type="ECO:0000313" key="4">
    <source>
        <dbReference type="EMBL" id="QCI27852.1"/>
    </source>
</evidence>
<dbReference type="EMBL" id="CP027432">
    <property type="protein sequence ID" value="QCI27852.1"/>
    <property type="molecule type" value="Genomic_DNA"/>
</dbReference>
<dbReference type="PRINTS" id="PR00081">
    <property type="entry name" value="GDHRDH"/>
</dbReference>
<evidence type="ECO:0000313" key="7">
    <source>
        <dbReference type="Proteomes" id="UP000298805"/>
    </source>
</evidence>
<reference evidence="4" key="3">
    <citation type="submission" date="2019-06" db="EMBL/GenBank/DDBJ databases">
        <title>A comparative analysis of the Nautiliaceae.</title>
        <authorList>
            <person name="Grosche A."/>
            <person name="Smedile F."/>
            <person name="Vetriani C."/>
        </authorList>
    </citation>
    <scope>NUCLEOTIDE SEQUENCE</scope>
    <source>
        <strain evidence="4">TB6</strain>
    </source>
</reference>
<dbReference type="SUPFAM" id="SSF51735">
    <property type="entry name" value="NAD(P)-binding Rossmann-fold domains"/>
    <property type="match status" value="1"/>
</dbReference>
<dbReference type="PRINTS" id="PR00080">
    <property type="entry name" value="SDRFAMILY"/>
</dbReference>
<proteinExistence type="inferred from homology"/>
<dbReference type="InterPro" id="IPR002347">
    <property type="entry name" value="SDR_fam"/>
</dbReference>
<comment type="similarity">
    <text evidence="1 3">Belongs to the short-chain dehydrogenases/reductases (SDR) family.</text>
</comment>
<dbReference type="Proteomes" id="UP000272781">
    <property type="component" value="Unassembled WGS sequence"/>
</dbReference>
<dbReference type="PANTHER" id="PTHR42901:SF1">
    <property type="entry name" value="ALCOHOL DEHYDROGENASE"/>
    <property type="match status" value="1"/>
</dbReference>
<evidence type="ECO:0000313" key="6">
    <source>
        <dbReference type="Proteomes" id="UP000272781"/>
    </source>
</evidence>
<sequence length="211" mass="23700">MKIILTGASSGIGAAIKEELKNYEIIEICRNCKHSLNLANPGEIKNLKFNDVIGIIHNAGVGYFGQFEDIKIEKIEEMINVNFLSPMILTKNHLKEIKKNRGFIINISSTSAIHPAKMGVVYAATKAALRHFGNSLFEEVRKSGVKVCNIIPDLTLTNFHNNTFFKPSSEEMAHLKPQDIAKIVKDIINSPKHLVMQEIVVKPQYFKLEKN</sequence>
<dbReference type="Proteomes" id="UP000298805">
    <property type="component" value="Chromosome"/>
</dbReference>
<dbReference type="Pfam" id="PF00106">
    <property type="entry name" value="adh_short"/>
    <property type="match status" value="1"/>
</dbReference>
<dbReference type="InterPro" id="IPR036291">
    <property type="entry name" value="NAD(P)-bd_dom_sf"/>
</dbReference>